<evidence type="ECO:0000259" key="3">
    <source>
        <dbReference type="Pfam" id="PF13359"/>
    </source>
</evidence>
<comment type="cofactor">
    <cofactor evidence="1">
        <name>a divalent metal cation</name>
        <dbReference type="ChEBI" id="CHEBI:60240"/>
    </cofactor>
</comment>
<evidence type="ECO:0000256" key="1">
    <source>
        <dbReference type="ARBA" id="ARBA00001968"/>
    </source>
</evidence>
<dbReference type="Proteomes" id="UP000002640">
    <property type="component" value="Unassembled WGS sequence"/>
</dbReference>
<dbReference type="PANTHER" id="PTHR48471:SF1">
    <property type="entry name" value="DDE TNP4 DOMAIN-CONTAINING PROTEIN"/>
    <property type="match status" value="1"/>
</dbReference>
<protein>
    <recommendedName>
        <fullName evidence="3">DDE Tnp4 domain-containing protein</fullName>
    </recommendedName>
</protein>
<dbReference type="PANTHER" id="PTHR48471">
    <property type="entry name" value="DDE TNP4 DOMAIN-CONTAINING PROTEIN"/>
    <property type="match status" value="1"/>
</dbReference>
<dbReference type="GO" id="GO:0046872">
    <property type="term" value="F:metal ion binding"/>
    <property type="evidence" value="ECO:0007669"/>
    <property type="project" value="UniProtKB-KW"/>
</dbReference>
<keyword evidence="5" id="KW-1185">Reference proteome</keyword>
<organism evidence="4 5">
    <name type="scientific">Phytophthora sojae (strain P6497)</name>
    <name type="common">Soybean stem and root rot agent</name>
    <name type="synonym">Phytophthora megasperma f. sp. glycines</name>
    <dbReference type="NCBI Taxonomy" id="1094619"/>
    <lineage>
        <taxon>Eukaryota</taxon>
        <taxon>Sar</taxon>
        <taxon>Stramenopiles</taxon>
        <taxon>Oomycota</taxon>
        <taxon>Peronosporomycetes</taxon>
        <taxon>Peronosporales</taxon>
        <taxon>Peronosporaceae</taxon>
        <taxon>Phytophthora</taxon>
    </lineage>
</organism>
<dbReference type="RefSeq" id="XP_009535073.1">
    <property type="nucleotide sequence ID" value="XM_009536778.1"/>
</dbReference>
<feature type="domain" description="DDE Tnp4" evidence="3">
    <location>
        <begin position="185"/>
        <end position="334"/>
    </location>
</feature>
<reference evidence="4 5" key="1">
    <citation type="journal article" date="2006" name="Science">
        <title>Phytophthora genome sequences uncover evolutionary origins and mechanisms of pathogenesis.</title>
        <authorList>
            <person name="Tyler B.M."/>
            <person name="Tripathy S."/>
            <person name="Zhang X."/>
            <person name="Dehal P."/>
            <person name="Jiang R.H."/>
            <person name="Aerts A."/>
            <person name="Arredondo F.D."/>
            <person name="Baxter L."/>
            <person name="Bensasson D."/>
            <person name="Beynon J.L."/>
            <person name="Chapman J."/>
            <person name="Damasceno C.M."/>
            <person name="Dorrance A.E."/>
            <person name="Dou D."/>
            <person name="Dickerman A.W."/>
            <person name="Dubchak I.L."/>
            <person name="Garbelotto M."/>
            <person name="Gijzen M."/>
            <person name="Gordon S.G."/>
            <person name="Govers F."/>
            <person name="Grunwald N.J."/>
            <person name="Huang W."/>
            <person name="Ivors K.L."/>
            <person name="Jones R.W."/>
            <person name="Kamoun S."/>
            <person name="Krampis K."/>
            <person name="Lamour K.H."/>
            <person name="Lee M.K."/>
            <person name="McDonald W.H."/>
            <person name="Medina M."/>
            <person name="Meijer H.J."/>
            <person name="Nordberg E.K."/>
            <person name="Maclean D.J."/>
            <person name="Ospina-Giraldo M.D."/>
            <person name="Morris P.F."/>
            <person name="Phuntumart V."/>
            <person name="Putnam N.H."/>
            <person name="Rash S."/>
            <person name="Rose J.K."/>
            <person name="Sakihama Y."/>
            <person name="Salamov A.A."/>
            <person name="Savidor A."/>
            <person name="Scheuring C.F."/>
            <person name="Smith B.M."/>
            <person name="Sobral B.W."/>
            <person name="Terry A."/>
            <person name="Torto-Alalibo T.A."/>
            <person name="Win J."/>
            <person name="Xu Z."/>
            <person name="Zhang H."/>
            <person name="Grigoriev I.V."/>
            <person name="Rokhsar D.S."/>
            <person name="Boore J.L."/>
        </authorList>
    </citation>
    <scope>NUCLEOTIDE SEQUENCE [LARGE SCALE GENOMIC DNA]</scope>
    <source>
        <strain evidence="4 5">P6497</strain>
    </source>
</reference>
<keyword evidence="2" id="KW-0479">Metal-binding</keyword>
<name>G5A3J6_PHYSP</name>
<dbReference type="AlphaFoldDB" id="G5A3J6"/>
<dbReference type="KEGG" id="psoj:PHYSODRAFT_522767"/>
<dbReference type="Pfam" id="PF13359">
    <property type="entry name" value="DDE_Tnp_4"/>
    <property type="match status" value="1"/>
</dbReference>
<proteinExistence type="predicted"/>
<dbReference type="InParanoid" id="G5A3J6"/>
<dbReference type="InterPro" id="IPR027806">
    <property type="entry name" value="HARBI1_dom"/>
</dbReference>
<gene>
    <name evidence="4" type="ORF">PHYSODRAFT_522767</name>
</gene>
<dbReference type="OMA" id="ECAPERC"/>
<evidence type="ECO:0000256" key="2">
    <source>
        <dbReference type="ARBA" id="ARBA00022723"/>
    </source>
</evidence>
<sequence length="365" mass="40497">MDVKAVVAAKASAHQQRRRRALRLLLLRGTTKERDYLTVASLQDPLQSAWQQLYDEKLPGSFIAAVSLPPTAFELLLAKFAKFYQLKWRPGQRGRPPKLRFLHAVLGCVLHFYTAAVEQKTLCEIFGSPPATLSSVLARAEIALELALNELPDAAVRYPTKQTQVAWAAAVKAREPLVEGVWGFVDGKNYRVQEPSGVDLQNAHYNGWLHSVLVTGTLCYGCDGTLVWAKHNYPGSWNDGEISFALQEKLADPDMTVQGTGVAADTAFPVSKGMRGRIITPIKDGDLERAPAKCRLGVLAMSNAITSLRQAAEWGMGSAPQCYRQQQLPLPCHPIKRGKRINNIYRLFNFLVRQTGISQIRTVFM</sequence>
<dbReference type="GeneID" id="20660554"/>
<evidence type="ECO:0000313" key="4">
    <source>
        <dbReference type="EMBL" id="EGZ10212.1"/>
    </source>
</evidence>
<evidence type="ECO:0000313" key="5">
    <source>
        <dbReference type="Proteomes" id="UP000002640"/>
    </source>
</evidence>
<dbReference type="EMBL" id="JH159159">
    <property type="protein sequence ID" value="EGZ10212.1"/>
    <property type="molecule type" value="Genomic_DNA"/>
</dbReference>
<accession>G5A3J6</accession>